<comment type="subcellular location">
    <subcellularLocation>
        <location evidence="1">Cell membrane</location>
        <topology evidence="1">Multi-pass membrane protein</topology>
    </subcellularLocation>
</comment>
<sequence>MTLELLWPALLGLLLAGYFVLAGFDYGVQMLTPRLGRDDRERRALLNAFGPFFLGNEVWLVAAAGVLFGAFPFLEGRLLSGMYFLFAAILAGIVVGNTAVQLRSRHLGASARRLWDGLIFLGGLVPAAGWGLVAGRLLAGVPLNARNAFSLGPADLLHPFVLLCGATTTAVFLAHGASFLAWRTDGEPSARAAGAGRRALLVAAVAATAVLVTGFLSSARHALVNPWPALVAGAALVIVLLAGAALLRSGRTGRAFAATSCAAALPVVALGAGLHPFVLVSSTTPGTGLRLTEAMAEAGTLRLLAGFAAVMVPLMLLSQVWNWWMFRDRAGRTPTYL</sequence>
<feature type="transmembrane region" description="Helical" evidence="7">
    <location>
        <begin position="229"/>
        <end position="248"/>
    </location>
</feature>
<feature type="transmembrane region" description="Helical" evidence="7">
    <location>
        <begin position="200"/>
        <end position="223"/>
    </location>
</feature>
<comment type="similarity">
    <text evidence="2">Belongs to the cytochrome ubiquinol oxidase subunit 2 family.</text>
</comment>
<feature type="transmembrane region" description="Helical" evidence="7">
    <location>
        <begin position="159"/>
        <end position="180"/>
    </location>
</feature>
<dbReference type="Pfam" id="PF02322">
    <property type="entry name" value="Cyt_bd_oxida_II"/>
    <property type="match status" value="1"/>
</dbReference>
<evidence type="ECO:0000256" key="3">
    <source>
        <dbReference type="ARBA" id="ARBA00022475"/>
    </source>
</evidence>
<evidence type="ECO:0000313" key="8">
    <source>
        <dbReference type="EMBL" id="KAB8184007.1"/>
    </source>
</evidence>
<dbReference type="PANTHER" id="PTHR43141">
    <property type="entry name" value="CYTOCHROME BD2 SUBUNIT II"/>
    <property type="match status" value="1"/>
</dbReference>
<dbReference type="GO" id="GO:0016682">
    <property type="term" value="F:oxidoreductase activity, acting on diphenols and related substances as donors, oxygen as acceptor"/>
    <property type="evidence" value="ECO:0007669"/>
    <property type="project" value="TreeGrafter"/>
</dbReference>
<keyword evidence="5 7" id="KW-1133">Transmembrane helix</keyword>
<name>A0A5N6BU69_9ACTN</name>
<evidence type="ECO:0000256" key="4">
    <source>
        <dbReference type="ARBA" id="ARBA00022692"/>
    </source>
</evidence>
<comment type="caution">
    <text evidence="8">The sequence shown here is derived from an EMBL/GenBank/DDBJ whole genome shotgun (WGS) entry which is preliminary data.</text>
</comment>
<protein>
    <submittedName>
        <fullName evidence="8">Cytochrome d ubiquinol oxidase subunit II</fullName>
    </submittedName>
</protein>
<dbReference type="InterPro" id="IPR003317">
    <property type="entry name" value="Cyt-d_oxidase_su2"/>
</dbReference>
<dbReference type="NCBIfam" id="TIGR00203">
    <property type="entry name" value="cydB"/>
    <property type="match status" value="1"/>
</dbReference>
<evidence type="ECO:0000256" key="2">
    <source>
        <dbReference type="ARBA" id="ARBA00007543"/>
    </source>
</evidence>
<dbReference type="GO" id="GO:0005886">
    <property type="term" value="C:plasma membrane"/>
    <property type="evidence" value="ECO:0007669"/>
    <property type="project" value="UniProtKB-SubCell"/>
</dbReference>
<accession>A0A5N6BU69</accession>
<feature type="transmembrane region" description="Helical" evidence="7">
    <location>
        <begin position="45"/>
        <end position="71"/>
    </location>
</feature>
<dbReference type="GO" id="GO:0009055">
    <property type="term" value="F:electron transfer activity"/>
    <property type="evidence" value="ECO:0007669"/>
    <property type="project" value="TreeGrafter"/>
</dbReference>
<keyword evidence="6 7" id="KW-0472">Membrane</keyword>
<dbReference type="RefSeq" id="WP_139575412.1">
    <property type="nucleotide sequence ID" value="NZ_VDMA02000008.1"/>
</dbReference>
<evidence type="ECO:0000256" key="6">
    <source>
        <dbReference type="ARBA" id="ARBA00023136"/>
    </source>
</evidence>
<feature type="transmembrane region" description="Helical" evidence="7">
    <location>
        <begin position="6"/>
        <end position="24"/>
    </location>
</feature>
<dbReference type="AlphaFoldDB" id="A0A5N6BU69"/>
<feature type="transmembrane region" description="Helical" evidence="7">
    <location>
        <begin position="83"/>
        <end position="102"/>
    </location>
</feature>
<organism evidence="8 9">
    <name type="scientific">Microbispora catharanthi</name>
    <dbReference type="NCBI Taxonomy" id="1712871"/>
    <lineage>
        <taxon>Bacteria</taxon>
        <taxon>Bacillati</taxon>
        <taxon>Actinomycetota</taxon>
        <taxon>Actinomycetes</taxon>
        <taxon>Streptosporangiales</taxon>
        <taxon>Streptosporangiaceae</taxon>
        <taxon>Microbispora</taxon>
    </lineage>
</organism>
<evidence type="ECO:0000313" key="9">
    <source>
        <dbReference type="Proteomes" id="UP000313066"/>
    </source>
</evidence>
<evidence type="ECO:0000256" key="7">
    <source>
        <dbReference type="SAM" id="Phobius"/>
    </source>
</evidence>
<proteinExistence type="inferred from homology"/>
<keyword evidence="3" id="KW-1003">Cell membrane</keyword>
<feature type="transmembrane region" description="Helical" evidence="7">
    <location>
        <begin position="255"/>
        <end position="280"/>
    </location>
</feature>
<keyword evidence="9" id="KW-1185">Reference proteome</keyword>
<dbReference type="PANTHER" id="PTHR43141:SF4">
    <property type="entry name" value="CYTOCHROME BD2 SUBUNIT II"/>
    <property type="match status" value="1"/>
</dbReference>
<evidence type="ECO:0000256" key="5">
    <source>
        <dbReference type="ARBA" id="ARBA00022989"/>
    </source>
</evidence>
<keyword evidence="4 7" id="KW-0812">Transmembrane</keyword>
<reference evidence="8 9" key="1">
    <citation type="submission" date="2019-10" db="EMBL/GenBank/DDBJ databases">
        <title>Nonomuraea sp. nov., isolated from Phyllanthus amarus.</title>
        <authorList>
            <person name="Klykleung N."/>
            <person name="Tanasupawat S."/>
        </authorList>
    </citation>
    <scope>NUCLEOTIDE SEQUENCE [LARGE SCALE GENOMIC DNA]</scope>
    <source>
        <strain evidence="8 9">CR1-09</strain>
    </source>
</reference>
<feature type="transmembrane region" description="Helical" evidence="7">
    <location>
        <begin position="114"/>
        <end position="139"/>
    </location>
</feature>
<dbReference type="GO" id="GO:0070069">
    <property type="term" value="C:cytochrome complex"/>
    <property type="evidence" value="ECO:0007669"/>
    <property type="project" value="TreeGrafter"/>
</dbReference>
<gene>
    <name evidence="8" type="primary">cydB</name>
    <name evidence="8" type="ORF">FH610_016815</name>
</gene>
<feature type="transmembrane region" description="Helical" evidence="7">
    <location>
        <begin position="300"/>
        <end position="324"/>
    </location>
</feature>
<evidence type="ECO:0000256" key="1">
    <source>
        <dbReference type="ARBA" id="ARBA00004651"/>
    </source>
</evidence>
<dbReference type="EMBL" id="VDMA02000008">
    <property type="protein sequence ID" value="KAB8184007.1"/>
    <property type="molecule type" value="Genomic_DNA"/>
</dbReference>
<dbReference type="GO" id="GO:0019646">
    <property type="term" value="P:aerobic electron transport chain"/>
    <property type="evidence" value="ECO:0007669"/>
    <property type="project" value="TreeGrafter"/>
</dbReference>
<dbReference type="Proteomes" id="UP000313066">
    <property type="component" value="Unassembled WGS sequence"/>
</dbReference>